<organism evidence="7 8">
    <name type="scientific">Cynoglossus semilaevis</name>
    <name type="common">Tongue sole</name>
    <dbReference type="NCBI Taxonomy" id="244447"/>
    <lineage>
        <taxon>Eukaryota</taxon>
        <taxon>Metazoa</taxon>
        <taxon>Chordata</taxon>
        <taxon>Craniata</taxon>
        <taxon>Vertebrata</taxon>
        <taxon>Euteleostomi</taxon>
        <taxon>Actinopterygii</taxon>
        <taxon>Neopterygii</taxon>
        <taxon>Teleostei</taxon>
        <taxon>Neoteleostei</taxon>
        <taxon>Acanthomorphata</taxon>
        <taxon>Carangaria</taxon>
        <taxon>Pleuronectiformes</taxon>
        <taxon>Pleuronectoidei</taxon>
        <taxon>Cynoglossidae</taxon>
        <taxon>Cynoglossinae</taxon>
        <taxon>Cynoglossus</taxon>
    </lineage>
</organism>
<dbReference type="InterPro" id="IPR002110">
    <property type="entry name" value="Ankyrin_rpt"/>
</dbReference>
<dbReference type="Proteomes" id="UP000265120">
    <property type="component" value="Chromosome 16"/>
</dbReference>
<evidence type="ECO:0000313" key="8">
    <source>
        <dbReference type="Proteomes" id="UP000265120"/>
    </source>
</evidence>
<dbReference type="GeneTree" id="ENSGT00950000183003"/>
<dbReference type="InterPro" id="IPR058889">
    <property type="entry name" value="WHD_SOWAHA-C"/>
</dbReference>
<dbReference type="OMA" id="DQAECNG"/>
<proteinExistence type="inferred from homology"/>
<feature type="domain" description="SOWAHA-C winged helix-turn-helix" evidence="6">
    <location>
        <begin position="6"/>
        <end position="72"/>
    </location>
</feature>
<keyword evidence="1" id="KW-0677">Repeat</keyword>
<dbReference type="PROSITE" id="PS50297">
    <property type="entry name" value="ANK_REP_REGION"/>
    <property type="match status" value="1"/>
</dbReference>
<evidence type="ECO:0000256" key="2">
    <source>
        <dbReference type="ARBA" id="ARBA00023043"/>
    </source>
</evidence>
<evidence type="ECO:0000256" key="1">
    <source>
        <dbReference type="ARBA" id="ARBA00022737"/>
    </source>
</evidence>
<dbReference type="FunCoup" id="A0A3P8VXM4">
    <property type="interactions" value="258"/>
</dbReference>
<dbReference type="Pfam" id="PF12796">
    <property type="entry name" value="Ank_2"/>
    <property type="match status" value="1"/>
</dbReference>
<dbReference type="Ensembl" id="ENSCSET00000020233.1">
    <property type="protein sequence ID" value="ENSCSEP00000019988.1"/>
    <property type="gene ID" value="ENSCSEG00000012767.1"/>
</dbReference>
<comment type="similarity">
    <text evidence="3">Belongs to the SOWAH family.</text>
</comment>
<reference evidence="7" key="2">
    <citation type="submission" date="2025-08" db="UniProtKB">
        <authorList>
            <consortium name="Ensembl"/>
        </authorList>
    </citation>
    <scope>IDENTIFICATION</scope>
</reference>
<evidence type="ECO:0000256" key="3">
    <source>
        <dbReference type="ARBA" id="ARBA00038122"/>
    </source>
</evidence>
<feature type="region of interest" description="Disordered" evidence="5">
    <location>
        <begin position="487"/>
        <end position="518"/>
    </location>
</feature>
<dbReference type="GeneID" id="103392247"/>
<reference evidence="7" key="3">
    <citation type="submission" date="2025-09" db="UniProtKB">
        <authorList>
            <consortium name="Ensembl"/>
        </authorList>
    </citation>
    <scope>IDENTIFICATION</scope>
</reference>
<sequence>MSNPKITEQAVQEFLMERGRVQEIELIDHFLSDLGGNEQSEEGVDREVFERAVESVASMKVEDGVKFVCLNSEESVMCADAECNGNIPQPVDNGVNGNPDNGEQTEVPSTPGPNLDNGQPSNGNQQPSTSSQTKTNPGNSTFGGRGEVKLRDRRRRESAPIIGMPDLDQAHQTVWSQSQQVRAARRISKGSQRAMLTSALSEDSSLEGVDLLGDINTPKGSRRNFIELMMSSSPQVRRSLINRGSRLRDSLKSEGDTVSILSSATDEDCASVTLDPLEHEWMLCASDGLWESLQPLLAVEPSLVNKKDFVTGFTCLHWAAKQGKVDLLSQLLAFAKENTIPVNVNVRSSAGYTPLHLAAMHGHTQVVRVLLSDWDANPETRDYSGRRAIQYLPPPVAADLQEAGLVTSPGAESDGENTNGGRGRGWRFPRVLAGNLNPLRLLNSAAEASEEVAGNVKSKGGMQRKSSLSRLNARLHRGRHRAQIIHSASFRDSGEVGGGGDDLNSSPLRTRPLSNLFG</sequence>
<feature type="compositionally biased region" description="Polar residues" evidence="5">
    <location>
        <begin position="116"/>
        <end position="142"/>
    </location>
</feature>
<keyword evidence="8" id="KW-1185">Reference proteome</keyword>
<dbReference type="InterPro" id="IPR036770">
    <property type="entry name" value="Ankyrin_rpt-contain_sf"/>
</dbReference>
<dbReference type="OrthoDB" id="60433at2759"/>
<evidence type="ECO:0000256" key="5">
    <source>
        <dbReference type="SAM" id="MobiDB-lite"/>
    </source>
</evidence>
<dbReference type="Pfam" id="PF25877">
    <property type="entry name" value="WHD_SOWAH"/>
    <property type="match status" value="1"/>
</dbReference>
<protein>
    <submittedName>
        <fullName evidence="7">Sosondowah ankyrin repeat domain family member C</fullName>
    </submittedName>
</protein>
<dbReference type="PANTHER" id="PTHR14491">
    <property type="entry name" value="SOSONDOWAH, ISOFORM G"/>
    <property type="match status" value="1"/>
</dbReference>
<dbReference type="PROSITE" id="PS50088">
    <property type="entry name" value="ANK_REPEAT"/>
    <property type="match status" value="1"/>
</dbReference>
<evidence type="ECO:0000313" key="7">
    <source>
        <dbReference type="Ensembl" id="ENSCSEP00000019988.1"/>
    </source>
</evidence>
<reference evidence="7 8" key="1">
    <citation type="journal article" date="2014" name="Nat. Genet.">
        <title>Whole-genome sequence of a flatfish provides insights into ZW sex chromosome evolution and adaptation to a benthic lifestyle.</title>
        <authorList>
            <person name="Chen S."/>
            <person name="Zhang G."/>
            <person name="Shao C."/>
            <person name="Huang Q."/>
            <person name="Liu G."/>
            <person name="Zhang P."/>
            <person name="Song W."/>
            <person name="An N."/>
            <person name="Chalopin D."/>
            <person name="Volff J.N."/>
            <person name="Hong Y."/>
            <person name="Li Q."/>
            <person name="Sha Z."/>
            <person name="Zhou H."/>
            <person name="Xie M."/>
            <person name="Yu Q."/>
            <person name="Liu Y."/>
            <person name="Xiang H."/>
            <person name="Wang N."/>
            <person name="Wu K."/>
            <person name="Yang C."/>
            <person name="Zhou Q."/>
            <person name="Liao X."/>
            <person name="Yang L."/>
            <person name="Hu Q."/>
            <person name="Zhang J."/>
            <person name="Meng L."/>
            <person name="Jin L."/>
            <person name="Tian Y."/>
            <person name="Lian J."/>
            <person name="Yang J."/>
            <person name="Miao G."/>
            <person name="Liu S."/>
            <person name="Liang Z."/>
            <person name="Yan F."/>
            <person name="Li Y."/>
            <person name="Sun B."/>
            <person name="Zhang H."/>
            <person name="Zhang J."/>
            <person name="Zhu Y."/>
            <person name="Du M."/>
            <person name="Zhao Y."/>
            <person name="Schartl M."/>
            <person name="Tang Q."/>
            <person name="Wang J."/>
        </authorList>
    </citation>
    <scope>NUCLEOTIDE SEQUENCE</scope>
</reference>
<dbReference type="AlphaFoldDB" id="A0A3P8VXM4"/>
<dbReference type="SMART" id="SM00248">
    <property type="entry name" value="ANK"/>
    <property type="match status" value="2"/>
</dbReference>
<dbReference type="CTD" id="100321117"/>
<feature type="region of interest" description="Disordered" evidence="5">
    <location>
        <begin position="89"/>
        <end position="153"/>
    </location>
</feature>
<keyword evidence="2 4" id="KW-0040">ANK repeat</keyword>
<dbReference type="Gene3D" id="1.25.40.20">
    <property type="entry name" value="Ankyrin repeat-containing domain"/>
    <property type="match status" value="1"/>
</dbReference>
<dbReference type="PANTHER" id="PTHR14491:SF4">
    <property type="entry name" value="ANKYRIN REPEAT DOMAIN-CONTAINING PROTEIN SOWAHC"/>
    <property type="match status" value="1"/>
</dbReference>
<dbReference type="RefSeq" id="XP_008327050.1">
    <property type="nucleotide sequence ID" value="XM_008328828.2"/>
</dbReference>
<dbReference type="STRING" id="244447.ENSCSEP00000019988"/>
<dbReference type="KEGG" id="csem:103392247"/>
<evidence type="ECO:0000259" key="6">
    <source>
        <dbReference type="Pfam" id="PF25877"/>
    </source>
</evidence>
<accession>A0A3P8VXM4</accession>
<feature type="repeat" description="ANK" evidence="4">
    <location>
        <begin position="350"/>
        <end position="372"/>
    </location>
</feature>
<evidence type="ECO:0000256" key="4">
    <source>
        <dbReference type="PROSITE-ProRule" id="PRU00023"/>
    </source>
</evidence>
<feature type="compositionally biased region" description="Low complexity" evidence="5">
    <location>
        <begin position="90"/>
        <end position="102"/>
    </location>
</feature>
<dbReference type="InParanoid" id="A0A3P8VXM4"/>
<name>A0A3P8VXM4_CYNSE</name>
<dbReference type="SUPFAM" id="SSF48403">
    <property type="entry name" value="Ankyrin repeat"/>
    <property type="match status" value="1"/>
</dbReference>